<dbReference type="EMBL" id="JAQGDS010000002">
    <property type="protein sequence ID" value="KAJ6262971.1"/>
    <property type="molecule type" value="Genomic_DNA"/>
</dbReference>
<feature type="coiled-coil region" evidence="1">
    <location>
        <begin position="243"/>
        <end position="277"/>
    </location>
</feature>
<evidence type="ECO:0000313" key="3">
    <source>
        <dbReference type="EMBL" id="KAJ6262971.1"/>
    </source>
</evidence>
<sequence length="615" mass="69925">MPFKDKVAQVANRLFSLGSGQGYSQSPASKTTLRESLIKDQYFRRTLSNLIRDEEEEVMSIVKQNAHVKPKVQMQATQSTQNETTNQTDAKPQTPPQDPSAPDLNSTTHGDPGGSDKKTGSHDDELTPRQSIDAVKPSVITVSQPAGEPMSNNQSTDIQSANQNKTCPKVQATYPQIDLCGVCQNDMFNPNILKVKPQFCYRCLHKHIKDLDKKNRYYEEKTSYLKLALTKSKAETTEKAREIEAQNTFIQELSQRCEELNADFQMNESEIKRLQKKELAMNRQDDILTDEQAKNDIHQVLQTKVHKISRLFFRKIPWQELVSVLNNSILGPEVCRTFIFPWNHPSQWPLVNNNPHINTHTFVDALLSSTIADVMFCDPFFRWETKIGRELNSTYLLAMRKDAENATNWRADTIKLHNNLGQEDKQSPQENNSRLTQLHEFMFRSLAQMAQTHRRLPEGEILALDDAIFDLLESSAALADKWHEKAFQLQVINITWLQNQQIDWHSECATNYVTAFPRDDEFDSQKNYTIVAVKSPGFIRYEKAAAGEPLQEIVWEKASVLLAEVPQDESPVSPESFPNQENAAVPPPPGLDPQVGFKDNNGISFGSLGFHWGKN</sequence>
<keyword evidence="1" id="KW-0175">Coiled coil</keyword>
<feature type="region of interest" description="Disordered" evidence="2">
    <location>
        <begin position="569"/>
        <end position="598"/>
    </location>
</feature>
<proteinExistence type="predicted"/>
<evidence type="ECO:0000256" key="1">
    <source>
        <dbReference type="SAM" id="Coils"/>
    </source>
</evidence>
<evidence type="ECO:0000313" key="4">
    <source>
        <dbReference type="Proteomes" id="UP001221413"/>
    </source>
</evidence>
<gene>
    <name evidence="3" type="ORF">Dda_1529</name>
</gene>
<dbReference type="AlphaFoldDB" id="A0AAD6J2L6"/>
<feature type="compositionally biased region" description="Basic and acidic residues" evidence="2">
    <location>
        <begin position="114"/>
        <end position="127"/>
    </location>
</feature>
<organism evidence="3 4">
    <name type="scientific">Drechslerella dactyloides</name>
    <name type="common">Nematode-trapping fungus</name>
    <name type="synonym">Arthrobotrys dactyloides</name>
    <dbReference type="NCBI Taxonomy" id="74499"/>
    <lineage>
        <taxon>Eukaryota</taxon>
        <taxon>Fungi</taxon>
        <taxon>Dikarya</taxon>
        <taxon>Ascomycota</taxon>
        <taxon>Pezizomycotina</taxon>
        <taxon>Orbiliomycetes</taxon>
        <taxon>Orbiliales</taxon>
        <taxon>Orbiliaceae</taxon>
        <taxon>Drechslerella</taxon>
    </lineage>
</organism>
<accession>A0AAD6J2L6</accession>
<feature type="region of interest" description="Disordered" evidence="2">
    <location>
        <begin position="68"/>
        <end position="137"/>
    </location>
</feature>
<feature type="region of interest" description="Disordered" evidence="2">
    <location>
        <begin position="143"/>
        <end position="162"/>
    </location>
</feature>
<comment type="caution">
    <text evidence="3">The sequence shown here is derived from an EMBL/GenBank/DDBJ whole genome shotgun (WGS) entry which is preliminary data.</text>
</comment>
<keyword evidence="4" id="KW-1185">Reference proteome</keyword>
<name>A0AAD6J2L6_DREDA</name>
<protein>
    <submittedName>
        <fullName evidence="3">Uncharacterized protein</fullName>
    </submittedName>
</protein>
<reference evidence="3" key="1">
    <citation type="submission" date="2023-01" db="EMBL/GenBank/DDBJ databases">
        <title>The chitinases involved in constricting ring structure development in the nematode-trapping fungus Drechslerella dactyloides.</title>
        <authorList>
            <person name="Wang R."/>
            <person name="Zhang L."/>
            <person name="Tang P."/>
            <person name="Li S."/>
            <person name="Liang L."/>
        </authorList>
    </citation>
    <scope>NUCLEOTIDE SEQUENCE</scope>
    <source>
        <strain evidence="3">YMF1.00031</strain>
    </source>
</reference>
<feature type="compositionally biased region" description="Low complexity" evidence="2">
    <location>
        <begin position="75"/>
        <end position="88"/>
    </location>
</feature>
<evidence type="ECO:0000256" key="2">
    <source>
        <dbReference type="SAM" id="MobiDB-lite"/>
    </source>
</evidence>
<dbReference type="Proteomes" id="UP001221413">
    <property type="component" value="Unassembled WGS sequence"/>
</dbReference>